<gene>
    <name evidence="2" type="ORF">Pa4123_33850</name>
</gene>
<organism evidence="2 3">
    <name type="scientific">Phytohabitans aurantiacus</name>
    <dbReference type="NCBI Taxonomy" id="3016789"/>
    <lineage>
        <taxon>Bacteria</taxon>
        <taxon>Bacillati</taxon>
        <taxon>Actinomycetota</taxon>
        <taxon>Actinomycetes</taxon>
        <taxon>Micromonosporales</taxon>
        <taxon>Micromonosporaceae</taxon>
    </lineage>
</organism>
<feature type="chain" id="PRO_5047361001" evidence="1">
    <location>
        <begin position="26"/>
        <end position="387"/>
    </location>
</feature>
<evidence type="ECO:0000256" key="1">
    <source>
        <dbReference type="SAM" id="SignalP"/>
    </source>
</evidence>
<accession>A0ABQ5QU55</accession>
<protein>
    <submittedName>
        <fullName evidence="2">Uncharacterized protein</fullName>
    </submittedName>
</protein>
<dbReference type="Pfam" id="PF11301">
    <property type="entry name" value="DUF3103"/>
    <property type="match status" value="1"/>
</dbReference>
<sequence length="387" mass="40596">MSKRRLNWTATAVAGALLASLIPLAAGSAAAAPAADETEVGPVEQTKIDLARQLRLAATDRVAGQELFSALSTDGVVDPVTVFTKSDSKAGAEFTRLAAAADAGLKEFLGLPKMTGSTLAVYLADQDGQLARGVPPLFAAAPDEDSEASTLTAENLDGKPVIVDLAGEPPAPMIMVSLDMENITPEAMYAVSAALNAAGVLSDVFVPANPPKTTRLDRIKIKNVQEPGAGKWWCPGSLCDAEVFVIAMGGSNGQPRADVVPLYEVNVPNKNYYPFKTIVNWQGFSWSKIDLLIMEKDATGCQAPYSKYGTAVAGAITSLASGSTYVPLNAAARGALQDKKKICSWPLSFTVNLPDYVDRFDGVTQGFVNDHVGASGNADVFTTLITP</sequence>
<keyword evidence="3" id="KW-1185">Reference proteome</keyword>
<evidence type="ECO:0000313" key="3">
    <source>
        <dbReference type="Proteomes" id="UP001144280"/>
    </source>
</evidence>
<dbReference type="Proteomes" id="UP001144280">
    <property type="component" value="Unassembled WGS sequence"/>
</dbReference>
<name>A0ABQ5QU55_9ACTN</name>
<dbReference type="InterPro" id="IPR021452">
    <property type="entry name" value="DUF3103"/>
</dbReference>
<feature type="signal peptide" evidence="1">
    <location>
        <begin position="1"/>
        <end position="25"/>
    </location>
</feature>
<dbReference type="RefSeq" id="WP_281896678.1">
    <property type="nucleotide sequence ID" value="NZ_BSDI01000014.1"/>
</dbReference>
<evidence type="ECO:0000313" key="2">
    <source>
        <dbReference type="EMBL" id="GLH98110.1"/>
    </source>
</evidence>
<dbReference type="EMBL" id="BSDI01000014">
    <property type="protein sequence ID" value="GLH98110.1"/>
    <property type="molecule type" value="Genomic_DNA"/>
</dbReference>
<proteinExistence type="predicted"/>
<reference evidence="2" key="1">
    <citation type="submission" date="2022-12" db="EMBL/GenBank/DDBJ databases">
        <title>New Phytohabitans aurantiacus sp. RD004123 nov., an actinomycete isolated from soil.</title>
        <authorList>
            <person name="Triningsih D.W."/>
            <person name="Harunari E."/>
            <person name="Igarashi Y."/>
        </authorList>
    </citation>
    <scope>NUCLEOTIDE SEQUENCE</scope>
    <source>
        <strain evidence="2">RD004123</strain>
    </source>
</reference>
<keyword evidence="1" id="KW-0732">Signal</keyword>
<comment type="caution">
    <text evidence="2">The sequence shown here is derived from an EMBL/GenBank/DDBJ whole genome shotgun (WGS) entry which is preliminary data.</text>
</comment>